<gene>
    <name evidence="1" type="ORF">HHI36_012753</name>
</gene>
<dbReference type="AlphaFoldDB" id="A0ABD2NFQ1"/>
<reference evidence="1 2" key="1">
    <citation type="journal article" date="2021" name="BMC Biol.">
        <title>Horizontally acquired antibacterial genes associated with adaptive radiation of ladybird beetles.</title>
        <authorList>
            <person name="Li H.S."/>
            <person name="Tang X.F."/>
            <person name="Huang Y.H."/>
            <person name="Xu Z.Y."/>
            <person name="Chen M.L."/>
            <person name="Du X.Y."/>
            <person name="Qiu B.Y."/>
            <person name="Chen P.T."/>
            <person name="Zhang W."/>
            <person name="Slipinski A."/>
            <person name="Escalona H.E."/>
            <person name="Waterhouse R.M."/>
            <person name="Zwick A."/>
            <person name="Pang H."/>
        </authorList>
    </citation>
    <scope>NUCLEOTIDE SEQUENCE [LARGE SCALE GENOMIC DNA]</scope>
    <source>
        <strain evidence="1">SYSU2018</strain>
    </source>
</reference>
<evidence type="ECO:0000313" key="1">
    <source>
        <dbReference type="EMBL" id="KAL3277404.1"/>
    </source>
</evidence>
<organism evidence="1 2">
    <name type="scientific">Cryptolaemus montrouzieri</name>
    <dbReference type="NCBI Taxonomy" id="559131"/>
    <lineage>
        <taxon>Eukaryota</taxon>
        <taxon>Metazoa</taxon>
        <taxon>Ecdysozoa</taxon>
        <taxon>Arthropoda</taxon>
        <taxon>Hexapoda</taxon>
        <taxon>Insecta</taxon>
        <taxon>Pterygota</taxon>
        <taxon>Neoptera</taxon>
        <taxon>Endopterygota</taxon>
        <taxon>Coleoptera</taxon>
        <taxon>Polyphaga</taxon>
        <taxon>Cucujiformia</taxon>
        <taxon>Coccinelloidea</taxon>
        <taxon>Coccinellidae</taxon>
        <taxon>Scymninae</taxon>
        <taxon>Scymnini</taxon>
        <taxon>Cryptolaemus</taxon>
    </lineage>
</organism>
<protein>
    <submittedName>
        <fullName evidence="1">Uncharacterized protein</fullName>
    </submittedName>
</protein>
<evidence type="ECO:0000313" key="2">
    <source>
        <dbReference type="Proteomes" id="UP001516400"/>
    </source>
</evidence>
<dbReference type="Proteomes" id="UP001516400">
    <property type="component" value="Unassembled WGS sequence"/>
</dbReference>
<comment type="caution">
    <text evidence="1">The sequence shown here is derived from an EMBL/GenBank/DDBJ whole genome shotgun (WGS) entry which is preliminary data.</text>
</comment>
<accession>A0ABD2NFQ1</accession>
<name>A0ABD2NFQ1_9CUCU</name>
<dbReference type="EMBL" id="JABFTP020000103">
    <property type="protein sequence ID" value="KAL3277404.1"/>
    <property type="molecule type" value="Genomic_DNA"/>
</dbReference>
<sequence length="119" mass="13894">MVELDLQKHVYGFVHVNLKLTTTLALAMINCFTIDNVTFIQASEVEAPFFFLIFTLQQIYCRMNDMNGMIGKKILMDKEIQTEDASTNMCLDEILLQQKLLDEEEHIESLEEEVLKQRF</sequence>
<keyword evidence="2" id="KW-1185">Reference proteome</keyword>
<proteinExistence type="predicted"/>